<dbReference type="OrthoDB" id="5951490at2759"/>
<name>A0A6P8HPK9_ACTTE</name>
<proteinExistence type="predicted"/>
<dbReference type="PANTHER" id="PTHR14520">
    <property type="entry name" value="MITOCHONDRIAL RIBOSOMAL PROTEIN 63"/>
    <property type="match status" value="1"/>
</dbReference>
<organism evidence="1 2">
    <name type="scientific">Actinia tenebrosa</name>
    <name type="common">Australian red waratah sea anemone</name>
    <dbReference type="NCBI Taxonomy" id="6105"/>
    <lineage>
        <taxon>Eukaryota</taxon>
        <taxon>Metazoa</taxon>
        <taxon>Cnidaria</taxon>
        <taxon>Anthozoa</taxon>
        <taxon>Hexacorallia</taxon>
        <taxon>Actiniaria</taxon>
        <taxon>Actiniidae</taxon>
        <taxon>Actinia</taxon>
    </lineage>
</organism>
<gene>
    <name evidence="2" type="primary">LOC116291531</name>
</gene>
<reference evidence="2" key="1">
    <citation type="submission" date="2025-08" db="UniProtKB">
        <authorList>
            <consortium name="RefSeq"/>
        </authorList>
    </citation>
    <scope>IDENTIFICATION</scope>
    <source>
        <tissue evidence="2">Tentacle</tissue>
    </source>
</reference>
<dbReference type="AlphaFoldDB" id="A0A6P8HPK9"/>
<sequence length="146" mass="17076">MGKPANDYRRRRGIYPGPLGLERHLENFIIWKSIKKMWLTRILLGRRSAPGRIFAGKNRIIKKITSMQRRNTRDKEEIIGRVESLLSTPYLTMEEEYGHTSARKKEDRQEFLLNRKRTLGPNIYAVPSKSLTDKSKAILSHLNVTR</sequence>
<dbReference type="RefSeq" id="XP_031554577.1">
    <property type="nucleotide sequence ID" value="XM_031698717.1"/>
</dbReference>
<dbReference type="FunCoup" id="A0A6P8HPK9">
    <property type="interactions" value="290"/>
</dbReference>
<dbReference type="GeneID" id="116291531"/>
<dbReference type="Proteomes" id="UP000515163">
    <property type="component" value="Unplaced"/>
</dbReference>
<dbReference type="PANTHER" id="PTHR14520:SF4">
    <property type="entry name" value="LARGE RIBOSOMAL SUBUNIT PROTEIN ML63"/>
    <property type="match status" value="1"/>
</dbReference>
<accession>A0A6P8HPK9</accession>
<dbReference type="KEGG" id="aten:116291531"/>
<dbReference type="InParanoid" id="A0A6P8HPK9"/>
<protein>
    <submittedName>
        <fullName evidence="2">Ribosomal protein 63, mitochondrial-like</fullName>
    </submittedName>
</protein>
<dbReference type="InterPro" id="IPR016576">
    <property type="entry name" value="Ribosomal_mL63"/>
</dbReference>
<keyword evidence="1" id="KW-1185">Reference proteome</keyword>
<dbReference type="Pfam" id="PF14978">
    <property type="entry name" value="MRP-63"/>
    <property type="match status" value="1"/>
</dbReference>
<evidence type="ECO:0000313" key="1">
    <source>
        <dbReference type="Proteomes" id="UP000515163"/>
    </source>
</evidence>
<dbReference type="GO" id="GO:0003735">
    <property type="term" value="F:structural constituent of ribosome"/>
    <property type="evidence" value="ECO:0007669"/>
    <property type="project" value="TreeGrafter"/>
</dbReference>
<evidence type="ECO:0000313" key="2">
    <source>
        <dbReference type="RefSeq" id="XP_031554577.1"/>
    </source>
</evidence>
<dbReference type="GO" id="GO:0005761">
    <property type="term" value="C:mitochondrial ribosome"/>
    <property type="evidence" value="ECO:0007669"/>
    <property type="project" value="InterPro"/>
</dbReference>
<dbReference type="GO" id="GO:0032543">
    <property type="term" value="P:mitochondrial translation"/>
    <property type="evidence" value="ECO:0007669"/>
    <property type="project" value="TreeGrafter"/>
</dbReference>